<dbReference type="PROSITE" id="PS00600">
    <property type="entry name" value="AA_TRANSFER_CLASS_3"/>
    <property type="match status" value="1"/>
</dbReference>
<feature type="modified residue" description="N6-(pyridoxal phosphate)lysine" evidence="5">
    <location>
        <position position="252"/>
    </location>
</feature>
<dbReference type="InterPro" id="IPR015421">
    <property type="entry name" value="PyrdxlP-dep_Trfase_major"/>
</dbReference>
<dbReference type="PANTHER" id="PTHR11986:SF79">
    <property type="entry name" value="ACETYLORNITHINE AMINOTRANSFERASE, MITOCHONDRIAL"/>
    <property type="match status" value="1"/>
</dbReference>
<comment type="catalytic activity">
    <reaction evidence="5">
        <text>N(2)-acetyl-L-ornithine + 2-oxoglutarate = N-acetyl-L-glutamate 5-semialdehyde + L-glutamate</text>
        <dbReference type="Rhea" id="RHEA:18049"/>
        <dbReference type="ChEBI" id="CHEBI:16810"/>
        <dbReference type="ChEBI" id="CHEBI:29123"/>
        <dbReference type="ChEBI" id="CHEBI:29985"/>
        <dbReference type="ChEBI" id="CHEBI:57805"/>
        <dbReference type="EC" id="2.6.1.11"/>
    </reaction>
</comment>
<accession>Q0AUM5</accession>
<evidence type="ECO:0000256" key="5">
    <source>
        <dbReference type="HAMAP-Rule" id="MF_01107"/>
    </source>
</evidence>
<dbReference type="STRING" id="335541.Swol_2288"/>
<dbReference type="PIRSF" id="PIRSF000521">
    <property type="entry name" value="Transaminase_4ab_Lys_Orn"/>
    <property type="match status" value="1"/>
</dbReference>
<gene>
    <name evidence="5" type="primary">argD</name>
    <name evidence="6" type="ordered locus">Swol_2288</name>
</gene>
<dbReference type="GO" id="GO:0003992">
    <property type="term" value="F:N2-acetyl-L-ornithine:2-oxoglutarate 5-aminotransferase activity"/>
    <property type="evidence" value="ECO:0007669"/>
    <property type="project" value="UniProtKB-UniRule"/>
</dbReference>
<dbReference type="KEGG" id="swo:Swol_2288"/>
<comment type="miscellaneous">
    <text evidence="5">May also have succinyldiaminopimelate aminotransferase activity, thus carrying out the corresponding step in lysine biosynthesis.</text>
</comment>
<dbReference type="InterPro" id="IPR015424">
    <property type="entry name" value="PyrdxlP-dep_Trfase"/>
</dbReference>
<keyword evidence="1 5" id="KW-0032">Aminotransferase</keyword>
<organism evidence="6 7">
    <name type="scientific">Syntrophomonas wolfei subsp. wolfei (strain DSM 2245B / Goettingen)</name>
    <dbReference type="NCBI Taxonomy" id="335541"/>
    <lineage>
        <taxon>Bacteria</taxon>
        <taxon>Bacillati</taxon>
        <taxon>Bacillota</taxon>
        <taxon>Clostridia</taxon>
        <taxon>Eubacteriales</taxon>
        <taxon>Syntrophomonadaceae</taxon>
        <taxon>Syntrophomonas</taxon>
    </lineage>
</organism>
<keyword evidence="2 5" id="KW-0028">Amino-acid biosynthesis</keyword>
<feature type="binding site" evidence="5">
    <location>
        <position position="280"/>
    </location>
    <ligand>
        <name>N(2)-acetyl-L-ornithine</name>
        <dbReference type="ChEBI" id="CHEBI:57805"/>
    </ligand>
</feature>
<dbReference type="InterPro" id="IPR050103">
    <property type="entry name" value="Class-III_PLP-dep_AT"/>
</dbReference>
<dbReference type="AlphaFoldDB" id="Q0AUM5"/>
<evidence type="ECO:0000256" key="1">
    <source>
        <dbReference type="ARBA" id="ARBA00022576"/>
    </source>
</evidence>
<dbReference type="InterPro" id="IPR005814">
    <property type="entry name" value="Aminotrans_3"/>
</dbReference>
<dbReference type="RefSeq" id="WP_011641663.1">
    <property type="nucleotide sequence ID" value="NC_008346.1"/>
</dbReference>
<feature type="binding site" evidence="5">
    <location>
        <begin position="105"/>
        <end position="106"/>
    </location>
    <ligand>
        <name>pyridoxal 5'-phosphate</name>
        <dbReference type="ChEBI" id="CHEBI:597326"/>
    </ligand>
</feature>
<keyword evidence="7" id="KW-1185">Reference proteome</keyword>
<protein>
    <recommendedName>
        <fullName evidence="5">Acetylornithine aminotransferase</fullName>
        <shortName evidence="5">ACOAT</shortName>
        <ecNumber evidence="5">2.6.1.11</ecNumber>
    </recommendedName>
</protein>
<comment type="similarity">
    <text evidence="5">Belongs to the class-III pyridoxal-phosphate-dependent aminotransferase family. ArgD subfamily.</text>
</comment>
<keyword evidence="3 5" id="KW-0808">Transferase</keyword>
<feature type="binding site" evidence="5">
    <location>
        <begin position="223"/>
        <end position="226"/>
    </location>
    <ligand>
        <name>pyridoxal 5'-phosphate</name>
        <dbReference type="ChEBI" id="CHEBI:597326"/>
    </ligand>
</feature>
<dbReference type="OrthoDB" id="9801052at2"/>
<dbReference type="UniPathway" id="UPA00068">
    <property type="reaction ID" value="UER00109"/>
</dbReference>
<dbReference type="Gene3D" id="3.90.1150.10">
    <property type="entry name" value="Aspartate Aminotransferase, domain 1"/>
    <property type="match status" value="1"/>
</dbReference>
<dbReference type="GO" id="GO:0006526">
    <property type="term" value="P:L-arginine biosynthetic process"/>
    <property type="evidence" value="ECO:0007669"/>
    <property type="project" value="UniProtKB-UniRule"/>
</dbReference>
<dbReference type="InterPro" id="IPR004636">
    <property type="entry name" value="AcOrn/SuccOrn_fam"/>
</dbReference>
<evidence type="ECO:0000313" key="7">
    <source>
        <dbReference type="Proteomes" id="UP000001968"/>
    </source>
</evidence>
<comment type="cofactor">
    <cofactor evidence="5">
        <name>pyridoxal 5'-phosphate</name>
        <dbReference type="ChEBI" id="CHEBI:597326"/>
    </cofactor>
    <text evidence="5">Binds 1 pyridoxal phosphate per subunit.</text>
</comment>
<dbReference type="EC" id="2.6.1.11" evidence="5"/>
<dbReference type="GO" id="GO:0030170">
    <property type="term" value="F:pyridoxal phosphate binding"/>
    <property type="evidence" value="ECO:0007669"/>
    <property type="project" value="InterPro"/>
</dbReference>
<feature type="binding site" evidence="5">
    <location>
        <position position="138"/>
    </location>
    <ligand>
        <name>pyridoxal 5'-phosphate</name>
        <dbReference type="ChEBI" id="CHEBI:597326"/>
    </ligand>
</feature>
<comment type="pathway">
    <text evidence="5">Amino-acid biosynthesis; L-arginine biosynthesis; N(2)-acetyl-L-ornithine from L-glutamate: step 4/4.</text>
</comment>
<feature type="binding site" evidence="5">
    <location>
        <position position="281"/>
    </location>
    <ligand>
        <name>pyridoxal 5'-phosphate</name>
        <dbReference type="ChEBI" id="CHEBI:597326"/>
    </ligand>
</feature>
<dbReference type="GO" id="GO:0005737">
    <property type="term" value="C:cytoplasm"/>
    <property type="evidence" value="ECO:0007669"/>
    <property type="project" value="UniProtKB-SubCell"/>
</dbReference>
<comment type="subunit">
    <text evidence="5">Homodimer.</text>
</comment>
<keyword evidence="5" id="KW-0055">Arginine biosynthesis</keyword>
<evidence type="ECO:0000256" key="2">
    <source>
        <dbReference type="ARBA" id="ARBA00022605"/>
    </source>
</evidence>
<evidence type="ECO:0000313" key="6">
    <source>
        <dbReference type="EMBL" id="ABI69579.1"/>
    </source>
</evidence>
<keyword evidence="5" id="KW-0963">Cytoplasm</keyword>
<dbReference type="FunFam" id="3.40.640.10:FF:000004">
    <property type="entry name" value="Acetylornithine aminotransferase"/>
    <property type="match status" value="1"/>
</dbReference>
<evidence type="ECO:0000256" key="4">
    <source>
        <dbReference type="ARBA" id="ARBA00022898"/>
    </source>
</evidence>
<dbReference type="InterPro" id="IPR049704">
    <property type="entry name" value="Aminotrans_3_PPA_site"/>
</dbReference>
<dbReference type="EMBL" id="CP000448">
    <property type="protein sequence ID" value="ABI69579.1"/>
    <property type="molecule type" value="Genomic_DNA"/>
</dbReference>
<sequence>MSSQDIMDKGQEYVMNTYGRFPIAPVKGKGCYLWDANGKQYLDFVGGIAVCLLGHCPDILNQTLREQSEQLWHVSNLYWIKPQVELAEKLVQASGMGKAFFCNSGAEANEAAIKLARKYFYRQKEGKRNTIIVFKNSFHGRTLATLTATGQPKYQEGFAPLPPGFVYAEFNQLDTVEALLDDSICAIMLEPIQGEGGIQPADLSFLRGLREICDQEGILLIFDEVQCGMGRSGKLLAYQAYGVQPDIVTLAKGLGGGFPIGAMLASEKAANGFAPGDHASTFGGNPLATALACKVVDTVASQEFLAQVEKIAEYFYQALLSISDPRITAVRGRGLMLGIEFNTEVRELVEICMEKGLLLLGAGPKVLRFVPPLVVSEMEINQAIGILKGALMEWSA</sequence>
<dbReference type="NCBIfam" id="TIGR00707">
    <property type="entry name" value="argD"/>
    <property type="match status" value="1"/>
</dbReference>
<dbReference type="eggNOG" id="COG4992">
    <property type="taxonomic scope" value="Bacteria"/>
</dbReference>
<proteinExistence type="inferred from homology"/>
<dbReference type="Gene3D" id="3.40.640.10">
    <property type="entry name" value="Type I PLP-dependent aspartate aminotransferase-like (Major domain)"/>
    <property type="match status" value="1"/>
</dbReference>
<comment type="subcellular location">
    <subcellularLocation>
        <location evidence="5">Cytoplasm</location>
    </subcellularLocation>
</comment>
<keyword evidence="4 5" id="KW-0663">Pyridoxal phosphate</keyword>
<dbReference type="NCBIfam" id="NF002325">
    <property type="entry name" value="PRK01278.1"/>
    <property type="match status" value="1"/>
</dbReference>
<dbReference type="HOGENOM" id="CLU_016922_10_1_9"/>
<feature type="binding site" evidence="5">
    <location>
        <position position="141"/>
    </location>
    <ligand>
        <name>N(2)-acetyl-L-ornithine</name>
        <dbReference type="ChEBI" id="CHEBI:57805"/>
    </ligand>
</feature>
<dbReference type="InterPro" id="IPR015422">
    <property type="entry name" value="PyrdxlP-dep_Trfase_small"/>
</dbReference>
<dbReference type="GO" id="GO:0042802">
    <property type="term" value="F:identical protein binding"/>
    <property type="evidence" value="ECO:0007669"/>
    <property type="project" value="TreeGrafter"/>
</dbReference>
<reference evidence="7" key="1">
    <citation type="journal article" date="2010" name="Environ. Microbiol.">
        <title>The genome of Syntrophomonas wolfei: new insights into syntrophic metabolism and biohydrogen production.</title>
        <authorList>
            <person name="Sieber J.R."/>
            <person name="Sims D.R."/>
            <person name="Han C."/>
            <person name="Kim E."/>
            <person name="Lykidis A."/>
            <person name="Lapidus A.L."/>
            <person name="McDonnald E."/>
            <person name="Rohlin L."/>
            <person name="Culley D.E."/>
            <person name="Gunsalus R."/>
            <person name="McInerney M.J."/>
        </authorList>
    </citation>
    <scope>NUCLEOTIDE SEQUENCE [LARGE SCALE GENOMIC DNA]</scope>
    <source>
        <strain evidence="7">DSM 2245B / Goettingen</strain>
    </source>
</reference>
<dbReference type="Proteomes" id="UP000001968">
    <property type="component" value="Chromosome"/>
</dbReference>
<name>Q0AUM5_SYNWW</name>
<dbReference type="CDD" id="cd00610">
    <property type="entry name" value="OAT_like"/>
    <property type="match status" value="1"/>
</dbReference>
<dbReference type="SUPFAM" id="SSF53383">
    <property type="entry name" value="PLP-dependent transferases"/>
    <property type="match status" value="1"/>
</dbReference>
<dbReference type="Pfam" id="PF00202">
    <property type="entry name" value="Aminotran_3"/>
    <property type="match status" value="1"/>
</dbReference>
<dbReference type="HAMAP" id="MF_01107">
    <property type="entry name" value="ArgD_aminotrans_3"/>
    <property type="match status" value="1"/>
</dbReference>
<dbReference type="PANTHER" id="PTHR11986">
    <property type="entry name" value="AMINOTRANSFERASE CLASS III"/>
    <property type="match status" value="1"/>
</dbReference>
<evidence type="ECO:0000256" key="3">
    <source>
        <dbReference type="ARBA" id="ARBA00022679"/>
    </source>
</evidence>